<name>A0ABD3FFK7_9STRA</name>
<dbReference type="AlphaFoldDB" id="A0ABD3FFK7"/>
<evidence type="ECO:0000313" key="1">
    <source>
        <dbReference type="EMBL" id="KAL3663784.1"/>
    </source>
</evidence>
<organism evidence="1 2">
    <name type="scientific">Phytophthora oleae</name>
    <dbReference type="NCBI Taxonomy" id="2107226"/>
    <lineage>
        <taxon>Eukaryota</taxon>
        <taxon>Sar</taxon>
        <taxon>Stramenopiles</taxon>
        <taxon>Oomycota</taxon>
        <taxon>Peronosporomycetes</taxon>
        <taxon>Peronosporales</taxon>
        <taxon>Peronosporaceae</taxon>
        <taxon>Phytophthora</taxon>
    </lineage>
</organism>
<proteinExistence type="predicted"/>
<comment type="caution">
    <text evidence="1">The sequence shown here is derived from an EMBL/GenBank/DDBJ whole genome shotgun (WGS) entry which is preliminary data.</text>
</comment>
<sequence length="325" mass="36434">MEKIAEVDSAEESEQIVSFAPYDVDGRVQLDPHRLGMAIAHVSAQAGSLADAQIQLQYRQTQQIYQQQQYVENRVEHVRAEVNARNEELAHLVRQTQLNPEQIDNHFSTRIAAAMDEAQREAAVKFSTNMRLRVDLVLKEEATVNSELPTKELLGTYFEHHATQTKAAIAAEADQSTKRIEARLTKFEQLVTMQMDNATKLAEKKARVAVRRHLTHQNVELDALKTSLLKAIADWEEKAVARAGVGAKVLVDELVTKQLADAAMLEMSSADATAALVSLIAPTETLRDTPVFQPWNLTSELSMIYAVTRKWIRRSIIECDLIHGT</sequence>
<dbReference type="Proteomes" id="UP001632037">
    <property type="component" value="Unassembled WGS sequence"/>
</dbReference>
<evidence type="ECO:0000313" key="2">
    <source>
        <dbReference type="Proteomes" id="UP001632037"/>
    </source>
</evidence>
<dbReference type="EMBL" id="JBIMZQ010000026">
    <property type="protein sequence ID" value="KAL3663784.1"/>
    <property type="molecule type" value="Genomic_DNA"/>
</dbReference>
<gene>
    <name evidence="1" type="ORF">V7S43_011198</name>
</gene>
<accession>A0ABD3FFK7</accession>
<protein>
    <submittedName>
        <fullName evidence="1">Uncharacterized protein</fullName>
    </submittedName>
</protein>
<keyword evidence="2" id="KW-1185">Reference proteome</keyword>
<reference evidence="1 2" key="1">
    <citation type="submission" date="2024-09" db="EMBL/GenBank/DDBJ databases">
        <title>Genome sequencing and assembly of Phytophthora oleae, isolate VK10A, causative agent of rot of olive drupes.</title>
        <authorList>
            <person name="Conti Taguali S."/>
            <person name="Riolo M."/>
            <person name="La Spada F."/>
            <person name="Cacciola S.O."/>
            <person name="Dionisio G."/>
        </authorList>
    </citation>
    <scope>NUCLEOTIDE SEQUENCE [LARGE SCALE GENOMIC DNA]</scope>
    <source>
        <strain evidence="1 2">VK10A</strain>
    </source>
</reference>